<accession>A0A0A9CWH5</accession>
<organism evidence="2">
    <name type="scientific">Arundo donax</name>
    <name type="common">Giant reed</name>
    <name type="synonym">Donax arundinaceus</name>
    <dbReference type="NCBI Taxonomy" id="35708"/>
    <lineage>
        <taxon>Eukaryota</taxon>
        <taxon>Viridiplantae</taxon>
        <taxon>Streptophyta</taxon>
        <taxon>Embryophyta</taxon>
        <taxon>Tracheophyta</taxon>
        <taxon>Spermatophyta</taxon>
        <taxon>Magnoliopsida</taxon>
        <taxon>Liliopsida</taxon>
        <taxon>Poales</taxon>
        <taxon>Poaceae</taxon>
        <taxon>PACMAD clade</taxon>
        <taxon>Arundinoideae</taxon>
        <taxon>Arundineae</taxon>
        <taxon>Arundo</taxon>
    </lineage>
</organism>
<evidence type="ECO:0000313" key="2">
    <source>
        <dbReference type="EMBL" id="JAD80654.1"/>
    </source>
</evidence>
<sequence>MSQNARFLLLFCYPAVSYILVPFFTGMLRQFRPETVRLKVQGCCLPGYCFQSLPSFPFHVAQSFAPCRMIS</sequence>
<keyword evidence="1" id="KW-1133">Transmembrane helix</keyword>
<keyword evidence="1" id="KW-0472">Membrane</keyword>
<reference evidence="2" key="1">
    <citation type="submission" date="2014-09" db="EMBL/GenBank/DDBJ databases">
        <authorList>
            <person name="Magalhaes I.L.F."/>
            <person name="Oliveira U."/>
            <person name="Santos F.R."/>
            <person name="Vidigal T.H.D.A."/>
            <person name="Brescovit A.D."/>
            <person name="Santos A.J."/>
        </authorList>
    </citation>
    <scope>NUCLEOTIDE SEQUENCE</scope>
    <source>
        <tissue evidence="2">Shoot tissue taken approximately 20 cm above the soil surface</tissue>
    </source>
</reference>
<dbReference type="EMBL" id="GBRH01217241">
    <property type="protein sequence ID" value="JAD80654.1"/>
    <property type="molecule type" value="Transcribed_RNA"/>
</dbReference>
<reference evidence="2" key="2">
    <citation type="journal article" date="2015" name="Data Brief">
        <title>Shoot transcriptome of the giant reed, Arundo donax.</title>
        <authorList>
            <person name="Barrero R.A."/>
            <person name="Guerrero F.D."/>
            <person name="Moolhuijzen P."/>
            <person name="Goolsby J.A."/>
            <person name="Tidwell J."/>
            <person name="Bellgard S.E."/>
            <person name="Bellgard M.I."/>
        </authorList>
    </citation>
    <scope>NUCLEOTIDE SEQUENCE</scope>
    <source>
        <tissue evidence="2">Shoot tissue taken approximately 20 cm above the soil surface</tissue>
    </source>
</reference>
<proteinExistence type="predicted"/>
<dbReference type="AlphaFoldDB" id="A0A0A9CWH5"/>
<protein>
    <submittedName>
        <fullName evidence="2">Uncharacterized protein</fullName>
    </submittedName>
</protein>
<name>A0A0A9CWH5_ARUDO</name>
<evidence type="ECO:0000256" key="1">
    <source>
        <dbReference type="SAM" id="Phobius"/>
    </source>
</evidence>
<feature type="transmembrane region" description="Helical" evidence="1">
    <location>
        <begin position="6"/>
        <end position="28"/>
    </location>
</feature>
<keyword evidence="1" id="KW-0812">Transmembrane</keyword>